<dbReference type="InterPro" id="IPR036179">
    <property type="entry name" value="Ig-like_dom_sf"/>
</dbReference>
<dbReference type="Proteomes" id="UP000695000">
    <property type="component" value="Unplaced"/>
</dbReference>
<evidence type="ECO:0000259" key="4">
    <source>
        <dbReference type="PROSITE" id="PS50835"/>
    </source>
</evidence>
<keyword evidence="3" id="KW-0472">Membrane</keyword>
<evidence type="ECO:0000256" key="2">
    <source>
        <dbReference type="SAM" id="MobiDB-lite"/>
    </source>
</evidence>
<evidence type="ECO:0000313" key="7">
    <source>
        <dbReference type="RefSeq" id="XP_017784870.1"/>
    </source>
</evidence>
<gene>
    <name evidence="7" type="primary">LOC108568352</name>
</gene>
<dbReference type="InterPro" id="IPR013783">
    <property type="entry name" value="Ig-like_fold"/>
</dbReference>
<dbReference type="PROSITE" id="PS50853">
    <property type="entry name" value="FN3"/>
    <property type="match status" value="1"/>
</dbReference>
<dbReference type="PROSITE" id="PS50835">
    <property type="entry name" value="IG_LIKE"/>
    <property type="match status" value="1"/>
</dbReference>
<protein>
    <submittedName>
        <fullName evidence="7">Protein sax-3-like isoform X1</fullName>
    </submittedName>
</protein>
<evidence type="ECO:0000259" key="5">
    <source>
        <dbReference type="PROSITE" id="PS50853"/>
    </source>
</evidence>
<organism evidence="6 7">
    <name type="scientific">Nicrophorus vespilloides</name>
    <name type="common">Boreal carrion beetle</name>
    <dbReference type="NCBI Taxonomy" id="110193"/>
    <lineage>
        <taxon>Eukaryota</taxon>
        <taxon>Metazoa</taxon>
        <taxon>Ecdysozoa</taxon>
        <taxon>Arthropoda</taxon>
        <taxon>Hexapoda</taxon>
        <taxon>Insecta</taxon>
        <taxon>Pterygota</taxon>
        <taxon>Neoptera</taxon>
        <taxon>Endopterygota</taxon>
        <taxon>Coleoptera</taxon>
        <taxon>Polyphaga</taxon>
        <taxon>Staphyliniformia</taxon>
        <taxon>Silphidae</taxon>
        <taxon>Nicrophorinae</taxon>
        <taxon>Nicrophorus</taxon>
    </lineage>
</organism>
<dbReference type="InterPro" id="IPR036116">
    <property type="entry name" value="FN3_sf"/>
</dbReference>
<dbReference type="InterPro" id="IPR013098">
    <property type="entry name" value="Ig_I-set"/>
</dbReference>
<feature type="transmembrane region" description="Helical" evidence="3">
    <location>
        <begin position="6"/>
        <end position="24"/>
    </location>
</feature>
<reference evidence="7" key="1">
    <citation type="submission" date="2025-08" db="UniProtKB">
        <authorList>
            <consortium name="RefSeq"/>
        </authorList>
    </citation>
    <scope>IDENTIFICATION</scope>
    <source>
        <tissue evidence="7">Whole Larva</tissue>
    </source>
</reference>
<feature type="domain" description="Fibronectin type-III" evidence="5">
    <location>
        <begin position="113"/>
        <end position="212"/>
    </location>
</feature>
<dbReference type="SMART" id="SM00408">
    <property type="entry name" value="IGc2"/>
    <property type="match status" value="1"/>
</dbReference>
<dbReference type="PANTHER" id="PTHR13817">
    <property type="entry name" value="TITIN"/>
    <property type="match status" value="1"/>
</dbReference>
<dbReference type="InterPro" id="IPR003598">
    <property type="entry name" value="Ig_sub2"/>
</dbReference>
<keyword evidence="3" id="KW-0812">Transmembrane</keyword>
<keyword evidence="6" id="KW-1185">Reference proteome</keyword>
<dbReference type="SUPFAM" id="SSF49265">
    <property type="entry name" value="Fibronectin type III"/>
    <property type="match status" value="1"/>
</dbReference>
<evidence type="ECO:0000256" key="1">
    <source>
        <dbReference type="ARBA" id="ARBA00022737"/>
    </source>
</evidence>
<keyword evidence="1" id="KW-0677">Repeat</keyword>
<dbReference type="SUPFAM" id="SSF48726">
    <property type="entry name" value="Immunoglobulin"/>
    <property type="match status" value="1"/>
</dbReference>
<dbReference type="InterPro" id="IPR007110">
    <property type="entry name" value="Ig-like_dom"/>
</dbReference>
<name>A0ABM1NDH0_NICVS</name>
<accession>A0ABM1NDH0</accession>
<evidence type="ECO:0000313" key="6">
    <source>
        <dbReference type="Proteomes" id="UP000695000"/>
    </source>
</evidence>
<dbReference type="PANTHER" id="PTHR13817:SF166">
    <property type="entry name" value="NEURONAL IGCAM-RELATED"/>
    <property type="match status" value="1"/>
</dbReference>
<dbReference type="CDD" id="cd00063">
    <property type="entry name" value="FN3"/>
    <property type="match status" value="1"/>
</dbReference>
<proteinExistence type="predicted"/>
<dbReference type="GeneID" id="108568352"/>
<feature type="transmembrane region" description="Helical" evidence="3">
    <location>
        <begin position="239"/>
        <end position="263"/>
    </location>
</feature>
<feature type="domain" description="Ig-like" evidence="4">
    <location>
        <begin position="17"/>
        <end position="110"/>
    </location>
</feature>
<dbReference type="InterPro" id="IPR003961">
    <property type="entry name" value="FN3_dom"/>
</dbReference>
<dbReference type="SMART" id="SM00060">
    <property type="entry name" value="FN3"/>
    <property type="match status" value="1"/>
</dbReference>
<dbReference type="SMART" id="SM00409">
    <property type="entry name" value="IG"/>
    <property type="match status" value="1"/>
</dbReference>
<dbReference type="RefSeq" id="XP_017784870.1">
    <property type="nucleotide sequence ID" value="XM_017929381.1"/>
</dbReference>
<keyword evidence="3" id="KW-1133">Transmembrane helix</keyword>
<dbReference type="Gene3D" id="2.60.40.10">
    <property type="entry name" value="Immunoglobulins"/>
    <property type="match status" value="2"/>
</dbReference>
<dbReference type="InterPro" id="IPR050964">
    <property type="entry name" value="Striated_Muscle_Regulatory"/>
</dbReference>
<feature type="compositionally biased region" description="Low complexity" evidence="2">
    <location>
        <begin position="312"/>
        <end position="326"/>
    </location>
</feature>
<evidence type="ECO:0000256" key="3">
    <source>
        <dbReference type="SAM" id="Phobius"/>
    </source>
</evidence>
<feature type="compositionally biased region" description="Basic and acidic residues" evidence="2">
    <location>
        <begin position="301"/>
        <end position="310"/>
    </location>
</feature>
<dbReference type="Pfam" id="PF07679">
    <property type="entry name" value="I-set"/>
    <property type="match status" value="1"/>
</dbReference>
<dbReference type="InterPro" id="IPR003599">
    <property type="entry name" value="Ig_sub"/>
</dbReference>
<sequence length="336" mass="38024">MYVKKSLYYFYYIYIFPLNVFTTAGTPVKLKQYLIDVGKNLTLPCPVLKSRDVMWIRDGRSEDEQAPRLSIQEDGSLFLQEVDKNDSGIYTCTPSNSLNEEQSSKMKVIVRTPPPPLIDVQVHQSTILAVILWGVSGTGGYPIIYFTAQFRLADSDSEWLDITPIHIPPNARQIDVYKLEANTTYAFRVWATNHLGNSEITVVYSTTKVSNETADEDSLRLRELERHFLQGVKNFDTRIWVVAVGVVMGTLVVLGFGTCFLLYQECRAPSDCFKLGLCVQESDDQEVIELVPNIILNPGFDGDHTERFPSDENSNNERTTRLNNNTVVHPPPSMNL</sequence>
<feature type="region of interest" description="Disordered" evidence="2">
    <location>
        <begin position="301"/>
        <end position="336"/>
    </location>
</feature>